<dbReference type="EMBL" id="CXWC01000001">
    <property type="protein sequence ID" value="CTQ63610.1"/>
    <property type="molecule type" value="Genomic_DNA"/>
</dbReference>
<keyword evidence="1" id="KW-0808">Transferase</keyword>
<evidence type="ECO:0000313" key="6">
    <source>
        <dbReference type="Proteomes" id="UP000049983"/>
    </source>
</evidence>
<accession>A0A0M6ZBL5</accession>
<dbReference type="GeneID" id="97667548"/>
<name>A0A0M6ZBL5_9HYPH</name>
<dbReference type="GO" id="GO:0016740">
    <property type="term" value="F:transferase activity"/>
    <property type="evidence" value="ECO:0007669"/>
    <property type="project" value="UniProtKB-KW"/>
</dbReference>
<dbReference type="Gene3D" id="2.170.270.10">
    <property type="entry name" value="SET domain"/>
    <property type="match status" value="1"/>
</dbReference>
<organism evidence="5 6">
    <name type="scientific">Roseibium album</name>
    <dbReference type="NCBI Taxonomy" id="311410"/>
    <lineage>
        <taxon>Bacteria</taxon>
        <taxon>Pseudomonadati</taxon>
        <taxon>Pseudomonadota</taxon>
        <taxon>Alphaproteobacteria</taxon>
        <taxon>Hyphomicrobiales</taxon>
        <taxon>Stappiaceae</taxon>
        <taxon>Roseibium</taxon>
    </lineage>
</organism>
<feature type="domain" description="Post-SET" evidence="4">
    <location>
        <begin position="126"/>
        <end position="138"/>
    </location>
</feature>
<evidence type="ECO:0000259" key="3">
    <source>
        <dbReference type="PROSITE" id="PS50280"/>
    </source>
</evidence>
<evidence type="ECO:0000256" key="1">
    <source>
        <dbReference type="ARBA" id="ARBA00022679"/>
    </source>
</evidence>
<dbReference type="Proteomes" id="UP000049983">
    <property type="component" value="Unassembled WGS sequence"/>
</dbReference>
<dbReference type="InterPro" id="IPR001214">
    <property type="entry name" value="SET_dom"/>
</dbReference>
<keyword evidence="6" id="KW-1185">Reference proteome</keyword>
<gene>
    <name evidence="5" type="ORF">LA5096_00068</name>
</gene>
<dbReference type="InterPro" id="IPR003616">
    <property type="entry name" value="Post-SET_dom"/>
</dbReference>
<dbReference type="SUPFAM" id="SSF82199">
    <property type="entry name" value="SET domain"/>
    <property type="match status" value="1"/>
</dbReference>
<dbReference type="OrthoDB" id="9804945at2"/>
<dbReference type="Pfam" id="PF00856">
    <property type="entry name" value="SET"/>
    <property type="match status" value="1"/>
</dbReference>
<dbReference type="AlphaFoldDB" id="A0A0M6ZBL5"/>
<proteinExistence type="predicted"/>
<dbReference type="PROSITE" id="PS50868">
    <property type="entry name" value="POST_SET"/>
    <property type="match status" value="1"/>
</dbReference>
<dbReference type="RefSeq" id="WP_055115829.1">
    <property type="nucleotide sequence ID" value="NZ_CXWA01000003.1"/>
</dbReference>
<evidence type="ECO:0000313" key="5">
    <source>
        <dbReference type="EMBL" id="CTQ63610.1"/>
    </source>
</evidence>
<dbReference type="InterPro" id="IPR046341">
    <property type="entry name" value="SET_dom_sf"/>
</dbReference>
<dbReference type="SMART" id="SM00317">
    <property type="entry name" value="SET"/>
    <property type="match status" value="1"/>
</dbReference>
<evidence type="ECO:0000259" key="4">
    <source>
        <dbReference type="PROSITE" id="PS50868"/>
    </source>
</evidence>
<protein>
    <submittedName>
        <fullName evidence="5">SET domain protein</fullName>
    </submittedName>
</protein>
<feature type="domain" description="SET" evidence="3">
    <location>
        <begin position="8"/>
        <end position="115"/>
    </location>
</feature>
<sequence length="170" mass="19067">MGASWFSQKVEKRTSPLDGTGLFAKEKINEGELVVVKGGHIFDRVARDRLAETLGPAEIQIGDNLFIGPLTPEERVGSMMHLNHSCDPNVGIKGQICFHAMHVVEPGEELTFDYATGDDDDWTMICRCGSARCRNEISGKDWEIAELQKRYEGWFSEYLQMKIERSVGVS</sequence>
<dbReference type="PROSITE" id="PS50280">
    <property type="entry name" value="SET"/>
    <property type="match status" value="1"/>
</dbReference>
<evidence type="ECO:0000256" key="2">
    <source>
        <dbReference type="ARBA" id="ARBA00022691"/>
    </source>
</evidence>
<dbReference type="STRING" id="311410.LA5095_02699"/>
<reference evidence="6" key="1">
    <citation type="submission" date="2015-07" db="EMBL/GenBank/DDBJ databases">
        <authorList>
            <person name="Rodrigo-Torres Lidia"/>
            <person name="Arahal R.David."/>
        </authorList>
    </citation>
    <scope>NUCLEOTIDE SEQUENCE [LARGE SCALE GENOMIC DNA]</scope>
    <source>
        <strain evidence="6">CECT 5096</strain>
    </source>
</reference>
<keyword evidence="2" id="KW-0949">S-adenosyl-L-methionine</keyword>